<feature type="compositionally biased region" description="Polar residues" evidence="4">
    <location>
        <begin position="268"/>
        <end position="277"/>
    </location>
</feature>
<gene>
    <name evidence="6" type="ORF">PHAECO_LOCUS9930</name>
</gene>
<feature type="region of interest" description="Disordered" evidence="4">
    <location>
        <begin position="747"/>
        <end position="771"/>
    </location>
</feature>
<name>A0A9P0GS42_PHACE</name>
<reference evidence="6" key="1">
    <citation type="submission" date="2022-01" db="EMBL/GenBank/DDBJ databases">
        <authorList>
            <person name="King R."/>
        </authorList>
    </citation>
    <scope>NUCLEOTIDE SEQUENCE</scope>
</reference>
<feature type="compositionally biased region" description="Low complexity" evidence="4">
    <location>
        <begin position="258"/>
        <end position="267"/>
    </location>
</feature>
<dbReference type="PANTHER" id="PTHR23116">
    <property type="entry name" value="PDZ DOMAIN CONTAINING WHIRLIN AND HARMONIN-RELATED"/>
    <property type="match status" value="1"/>
</dbReference>
<evidence type="ECO:0000259" key="5">
    <source>
        <dbReference type="PROSITE" id="PS50106"/>
    </source>
</evidence>
<dbReference type="Proteomes" id="UP001153737">
    <property type="component" value="Chromosome 6"/>
</dbReference>
<dbReference type="SUPFAM" id="SSF50156">
    <property type="entry name" value="PDZ domain-like"/>
    <property type="match status" value="2"/>
</dbReference>
<comment type="subcellular location">
    <subcellularLocation>
        <location evidence="1">Cell projection</location>
    </subcellularLocation>
</comment>
<dbReference type="GO" id="GO:0002142">
    <property type="term" value="C:stereocilia ankle link complex"/>
    <property type="evidence" value="ECO:0007669"/>
    <property type="project" value="TreeGrafter"/>
</dbReference>
<dbReference type="Gene3D" id="2.30.42.10">
    <property type="match status" value="2"/>
</dbReference>
<evidence type="ECO:0000256" key="4">
    <source>
        <dbReference type="SAM" id="MobiDB-lite"/>
    </source>
</evidence>
<dbReference type="PANTHER" id="PTHR23116:SF36">
    <property type="entry name" value="HARMONIN"/>
    <property type="match status" value="1"/>
</dbReference>
<proteinExistence type="predicted"/>
<evidence type="ECO:0000256" key="2">
    <source>
        <dbReference type="ARBA" id="ARBA00022737"/>
    </source>
</evidence>
<feature type="compositionally biased region" description="Pro residues" evidence="4">
    <location>
        <begin position="552"/>
        <end position="561"/>
    </location>
</feature>
<dbReference type="Pfam" id="PF00595">
    <property type="entry name" value="PDZ"/>
    <property type="match status" value="2"/>
</dbReference>
<dbReference type="InterPro" id="IPR051844">
    <property type="entry name" value="USH2_Complex_Protein"/>
</dbReference>
<dbReference type="GO" id="GO:0032426">
    <property type="term" value="C:stereocilium tip"/>
    <property type="evidence" value="ECO:0007669"/>
    <property type="project" value="TreeGrafter"/>
</dbReference>
<organism evidence="6 7">
    <name type="scientific">Phaedon cochleariae</name>
    <name type="common">Mustard beetle</name>
    <dbReference type="NCBI Taxonomy" id="80249"/>
    <lineage>
        <taxon>Eukaryota</taxon>
        <taxon>Metazoa</taxon>
        <taxon>Ecdysozoa</taxon>
        <taxon>Arthropoda</taxon>
        <taxon>Hexapoda</taxon>
        <taxon>Insecta</taxon>
        <taxon>Pterygota</taxon>
        <taxon>Neoptera</taxon>
        <taxon>Endopterygota</taxon>
        <taxon>Coleoptera</taxon>
        <taxon>Polyphaga</taxon>
        <taxon>Cucujiformia</taxon>
        <taxon>Chrysomeloidea</taxon>
        <taxon>Chrysomelidae</taxon>
        <taxon>Chrysomelinae</taxon>
        <taxon>Chrysomelini</taxon>
        <taxon>Phaedon</taxon>
    </lineage>
</organism>
<evidence type="ECO:0000313" key="6">
    <source>
        <dbReference type="EMBL" id="CAH1174015.1"/>
    </source>
</evidence>
<feature type="region of interest" description="Disordered" evidence="4">
    <location>
        <begin position="518"/>
        <end position="656"/>
    </location>
</feature>
<dbReference type="FunFam" id="2.30.42.10:FF:000219">
    <property type="entry name" value="Uncharacterized protein, isoform C"/>
    <property type="match status" value="1"/>
</dbReference>
<feature type="compositionally biased region" description="Polar residues" evidence="4">
    <location>
        <begin position="643"/>
        <end position="652"/>
    </location>
</feature>
<feature type="region of interest" description="Disordered" evidence="4">
    <location>
        <begin position="383"/>
        <end position="403"/>
    </location>
</feature>
<keyword evidence="7" id="KW-1185">Reference proteome</keyword>
<keyword evidence="2" id="KW-0677">Repeat</keyword>
<feature type="domain" description="PDZ" evidence="5">
    <location>
        <begin position="38"/>
        <end position="116"/>
    </location>
</feature>
<feature type="compositionally biased region" description="Low complexity" evidence="4">
    <location>
        <begin position="600"/>
        <end position="609"/>
    </location>
</feature>
<reference evidence="6" key="2">
    <citation type="submission" date="2022-10" db="EMBL/GenBank/DDBJ databases">
        <authorList>
            <consortium name="ENA_rothamsted_submissions"/>
            <consortium name="culmorum"/>
            <person name="King R."/>
        </authorList>
    </citation>
    <scope>NUCLEOTIDE SEQUENCE</scope>
</reference>
<dbReference type="InterPro" id="IPR001478">
    <property type="entry name" value="PDZ"/>
</dbReference>
<accession>A0A9P0GS42</accession>
<evidence type="ECO:0000256" key="1">
    <source>
        <dbReference type="ARBA" id="ARBA00004316"/>
    </source>
</evidence>
<feature type="region of interest" description="Disordered" evidence="4">
    <location>
        <begin position="256"/>
        <end position="280"/>
    </location>
</feature>
<feature type="compositionally biased region" description="Polar residues" evidence="4">
    <location>
        <begin position="753"/>
        <end position="771"/>
    </location>
</feature>
<dbReference type="PROSITE" id="PS50106">
    <property type="entry name" value="PDZ"/>
    <property type="match status" value="2"/>
</dbReference>
<dbReference type="AlphaFoldDB" id="A0A9P0GS42"/>
<keyword evidence="3" id="KW-0966">Cell projection</keyword>
<protein>
    <recommendedName>
        <fullName evidence="5">PDZ domain-containing protein</fullName>
    </recommendedName>
</protein>
<evidence type="ECO:0000256" key="3">
    <source>
        <dbReference type="ARBA" id="ARBA00023273"/>
    </source>
</evidence>
<evidence type="ECO:0000313" key="7">
    <source>
        <dbReference type="Proteomes" id="UP001153737"/>
    </source>
</evidence>
<dbReference type="SMART" id="SM00228">
    <property type="entry name" value="PDZ"/>
    <property type="match status" value="2"/>
</dbReference>
<dbReference type="GO" id="GO:0005929">
    <property type="term" value="C:cilium"/>
    <property type="evidence" value="ECO:0007669"/>
    <property type="project" value="TreeGrafter"/>
</dbReference>
<dbReference type="OrthoDB" id="6021951at2759"/>
<sequence>MMATEYPTFPHRHRYACSTMSSETLSGSCGSRNNRVRTVRLARRGSGTSSLSNGRQSNSLGFSLRGGHEHGTGFFVSHVEVGTEAHGQGLRVGDQIIRINGFTIEDAVHKEVLQLISSHTHLTLKVRSVGMIPVKDKKTDILSWQIISDTNSSSRSSPQFVDKNCDIRINIMVAPRSKLGCGICKGPEWKPGIFVQFTKEGGIAREAGLRPGDQILQCNNVDFLDIPFNEAVSLMKNSRQLDLVIRKASSAELFPGESSGYNSSASSVTEDQSPSWSDSKRLSMVKEENQNLGLRFKERLAQKDSTSTKWSLSEWDEEPIEKSVFKPTIINLSENGTTIRINGYECQTIRNEDDSQIENNGNKVRTVLPKVDTKTVVEVHRSDEVEHNNPPNRLMKSSSNSSLTSKASFTSAASSSLSSAISMEIQRRVKIKTEKPEEVPIDEQIQKKKLLRSISTDQQFQHSKLMNEFKQAHQKMFKSNGEVDCPKQDLPAFGKETMERLAHKELSQKLSDKLLNLASTPSKDDNTLQKDNAVQPPPPPPPPQLMTADFPIPTPPKPPTIPTNTLKVTKTKPKAPPVPAKTSTLSFRQPPPCPTPDYDTLSLSSTSSTIKPSQKHEESVEMDSLDSYKIQNPANSPPKPPSTYFQSSSMSTEKSKGVSVTIGEYGTVRSSPRRLNFLKKESSDTRRWENSLASELTHTLNRSNLRKRTESMDDLLSSPQIKPQSNGTIRISVNNLSRGFAKSTNDLTEDFESTSSSRTMVNIDQGKQSYG</sequence>
<dbReference type="GO" id="GO:0005886">
    <property type="term" value="C:plasma membrane"/>
    <property type="evidence" value="ECO:0007669"/>
    <property type="project" value="TreeGrafter"/>
</dbReference>
<dbReference type="EMBL" id="OU896712">
    <property type="protein sequence ID" value="CAH1174015.1"/>
    <property type="molecule type" value="Genomic_DNA"/>
</dbReference>
<feature type="compositionally biased region" description="Pro residues" evidence="4">
    <location>
        <begin position="535"/>
        <end position="544"/>
    </location>
</feature>
<feature type="domain" description="PDZ" evidence="5">
    <location>
        <begin position="168"/>
        <end position="238"/>
    </location>
</feature>
<dbReference type="InterPro" id="IPR036034">
    <property type="entry name" value="PDZ_sf"/>
</dbReference>